<evidence type="ECO:0000313" key="2">
    <source>
        <dbReference type="Proteomes" id="UP001233314"/>
    </source>
</evidence>
<protein>
    <recommendedName>
        <fullName evidence="3">SseB protein N-terminal domain-containing protein</fullName>
    </recommendedName>
</protein>
<gene>
    <name evidence="1" type="ORF">Q5722_14290</name>
</gene>
<name>A0ABT9B3X2_9ACTN</name>
<proteinExistence type="predicted"/>
<evidence type="ECO:0000313" key="1">
    <source>
        <dbReference type="EMBL" id="MDO7869539.1"/>
    </source>
</evidence>
<reference evidence="1 2" key="1">
    <citation type="submission" date="2023-07" db="EMBL/GenBank/DDBJ databases">
        <title>Nocardioides sp. nov WY-20 isolated from soil.</title>
        <authorList>
            <person name="Liu B."/>
            <person name="Wan Y."/>
        </authorList>
    </citation>
    <scope>NUCLEOTIDE SEQUENCE [LARGE SCALE GENOMIC DNA]</scope>
    <source>
        <strain evidence="1 2">WY-20</strain>
    </source>
</reference>
<dbReference type="RefSeq" id="WP_305028933.1">
    <property type="nucleotide sequence ID" value="NZ_JAUQTA010000002.1"/>
</dbReference>
<accession>A0ABT9B3X2</accession>
<sequence>MTFDPLAPELPPQNDVEQLLDDDAPLEQVAAALLEAHLGMPGQEDASGAFSPEMREFGDGPAVLAFTHPGRLDRWLAAATAAGERPEGKLVAHAASGRDLLGHLVAEGLPLALNAANGNARTLTVADMQAALAAGE</sequence>
<comment type="caution">
    <text evidence="1">The sequence shown here is derived from an EMBL/GenBank/DDBJ whole genome shotgun (WGS) entry which is preliminary data.</text>
</comment>
<keyword evidence="2" id="KW-1185">Reference proteome</keyword>
<organism evidence="1 2">
    <name type="scientific">Nocardioides jiangxiensis</name>
    <dbReference type="NCBI Taxonomy" id="3064524"/>
    <lineage>
        <taxon>Bacteria</taxon>
        <taxon>Bacillati</taxon>
        <taxon>Actinomycetota</taxon>
        <taxon>Actinomycetes</taxon>
        <taxon>Propionibacteriales</taxon>
        <taxon>Nocardioidaceae</taxon>
        <taxon>Nocardioides</taxon>
    </lineage>
</organism>
<dbReference type="EMBL" id="JAUQTA010000002">
    <property type="protein sequence ID" value="MDO7869539.1"/>
    <property type="molecule type" value="Genomic_DNA"/>
</dbReference>
<dbReference type="Proteomes" id="UP001233314">
    <property type="component" value="Unassembled WGS sequence"/>
</dbReference>
<evidence type="ECO:0008006" key="3">
    <source>
        <dbReference type="Google" id="ProtNLM"/>
    </source>
</evidence>